<dbReference type="AlphaFoldDB" id="E8WWF4"/>
<keyword evidence="12" id="KW-1185">Reference proteome</keyword>
<evidence type="ECO:0000256" key="6">
    <source>
        <dbReference type="ARBA" id="ARBA00022833"/>
    </source>
</evidence>
<accession>E8WWF4</accession>
<proteinExistence type="inferred from homology"/>
<comment type="catalytic activity">
    <reaction evidence="8">
        <text>adenosine + phosphate = alpha-D-ribose 1-phosphate + adenine</text>
        <dbReference type="Rhea" id="RHEA:27642"/>
        <dbReference type="ChEBI" id="CHEBI:16335"/>
        <dbReference type="ChEBI" id="CHEBI:16708"/>
        <dbReference type="ChEBI" id="CHEBI:43474"/>
        <dbReference type="ChEBI" id="CHEBI:57720"/>
        <dbReference type="EC" id="2.4.2.1"/>
    </reaction>
    <physiologicalReaction direction="left-to-right" evidence="8">
        <dbReference type="Rhea" id="RHEA:27643"/>
    </physiologicalReaction>
</comment>
<dbReference type="EMBL" id="CP002480">
    <property type="protein sequence ID" value="ADW69618.1"/>
    <property type="molecule type" value="Genomic_DNA"/>
</dbReference>
<dbReference type="Gene3D" id="3.60.140.10">
    <property type="entry name" value="CNF1/YfiH-like putative cysteine hydrolases"/>
    <property type="match status" value="1"/>
</dbReference>
<dbReference type="Pfam" id="PF02578">
    <property type="entry name" value="Cu-oxidase_4"/>
    <property type="match status" value="1"/>
</dbReference>
<evidence type="ECO:0000256" key="1">
    <source>
        <dbReference type="ARBA" id="ARBA00000553"/>
    </source>
</evidence>
<dbReference type="GO" id="GO:0016787">
    <property type="term" value="F:hydrolase activity"/>
    <property type="evidence" value="ECO:0007669"/>
    <property type="project" value="UniProtKB-KW"/>
</dbReference>
<reference evidence="12" key="1">
    <citation type="submission" date="2011-01" db="EMBL/GenBank/DDBJ databases">
        <title>Complete sequence of chromosome of Acidobacterium sp. MP5ACTX9.</title>
        <authorList>
            <consortium name="US DOE Joint Genome Institute"/>
            <person name="Lucas S."/>
            <person name="Copeland A."/>
            <person name="Lapidus A."/>
            <person name="Cheng J.-F."/>
            <person name="Goodwin L."/>
            <person name="Pitluck S."/>
            <person name="Teshima H."/>
            <person name="Detter J.C."/>
            <person name="Han C."/>
            <person name="Tapia R."/>
            <person name="Land M."/>
            <person name="Hauser L."/>
            <person name="Kyrpides N."/>
            <person name="Ivanova N."/>
            <person name="Ovchinnikova G."/>
            <person name="Pagani I."/>
            <person name="Rawat S.R."/>
            <person name="Mannisto M."/>
            <person name="Haggblom M.M."/>
            <person name="Woyke T."/>
        </authorList>
    </citation>
    <scope>NUCLEOTIDE SEQUENCE [LARGE SCALE GENOMIC DNA]</scope>
    <source>
        <strain evidence="12">MP5ACTX9</strain>
    </source>
</reference>
<keyword evidence="6" id="KW-0862">Zinc</keyword>
<dbReference type="SUPFAM" id="SSF64438">
    <property type="entry name" value="CNF1/YfiH-like putative cysteine hydrolases"/>
    <property type="match status" value="1"/>
</dbReference>
<comment type="catalytic activity">
    <reaction evidence="7">
        <text>adenosine + H2O + H(+) = inosine + NH4(+)</text>
        <dbReference type="Rhea" id="RHEA:24408"/>
        <dbReference type="ChEBI" id="CHEBI:15377"/>
        <dbReference type="ChEBI" id="CHEBI:15378"/>
        <dbReference type="ChEBI" id="CHEBI:16335"/>
        <dbReference type="ChEBI" id="CHEBI:17596"/>
        <dbReference type="ChEBI" id="CHEBI:28938"/>
        <dbReference type="EC" id="3.5.4.4"/>
    </reaction>
    <physiologicalReaction direction="left-to-right" evidence="7">
        <dbReference type="Rhea" id="RHEA:24409"/>
    </physiologicalReaction>
</comment>
<dbReference type="PaxDb" id="1198114-AciX9_2593"/>
<keyword evidence="4" id="KW-0479">Metal-binding</keyword>
<organism evidence="12">
    <name type="scientific">Granulicella tundricola (strain ATCC BAA-1859 / DSM 23138 / MP5ACTX9)</name>
    <dbReference type="NCBI Taxonomy" id="1198114"/>
    <lineage>
        <taxon>Bacteria</taxon>
        <taxon>Pseudomonadati</taxon>
        <taxon>Acidobacteriota</taxon>
        <taxon>Terriglobia</taxon>
        <taxon>Terriglobales</taxon>
        <taxon>Acidobacteriaceae</taxon>
        <taxon>Granulicella</taxon>
    </lineage>
</organism>
<comment type="catalytic activity">
    <reaction evidence="9">
        <text>S-methyl-5'-thioadenosine + phosphate = 5-(methylsulfanyl)-alpha-D-ribose 1-phosphate + adenine</text>
        <dbReference type="Rhea" id="RHEA:11852"/>
        <dbReference type="ChEBI" id="CHEBI:16708"/>
        <dbReference type="ChEBI" id="CHEBI:17509"/>
        <dbReference type="ChEBI" id="CHEBI:43474"/>
        <dbReference type="ChEBI" id="CHEBI:58533"/>
        <dbReference type="EC" id="2.4.2.28"/>
    </reaction>
    <physiologicalReaction direction="left-to-right" evidence="9">
        <dbReference type="Rhea" id="RHEA:11853"/>
    </physiologicalReaction>
</comment>
<evidence type="ECO:0000256" key="7">
    <source>
        <dbReference type="ARBA" id="ARBA00047989"/>
    </source>
</evidence>
<keyword evidence="5" id="KW-0378">Hydrolase</keyword>
<dbReference type="GO" id="GO:0017061">
    <property type="term" value="F:S-methyl-5-thioadenosine phosphorylase activity"/>
    <property type="evidence" value="ECO:0007669"/>
    <property type="project" value="UniProtKB-EC"/>
</dbReference>
<name>E8WWF4_GRATM</name>
<comment type="similarity">
    <text evidence="2 10">Belongs to the purine nucleoside phosphorylase YfiH/LACC1 family.</text>
</comment>
<evidence type="ECO:0000256" key="3">
    <source>
        <dbReference type="ARBA" id="ARBA00022679"/>
    </source>
</evidence>
<keyword evidence="3" id="KW-0808">Transferase</keyword>
<dbReference type="KEGG" id="acm:AciX9_2593"/>
<dbReference type="Proteomes" id="UP000000343">
    <property type="component" value="Chromosome"/>
</dbReference>
<dbReference type="GO" id="GO:0005507">
    <property type="term" value="F:copper ion binding"/>
    <property type="evidence" value="ECO:0007669"/>
    <property type="project" value="TreeGrafter"/>
</dbReference>
<evidence type="ECO:0000313" key="11">
    <source>
        <dbReference type="EMBL" id="ADW69618.1"/>
    </source>
</evidence>
<dbReference type="OrthoDB" id="4279at2"/>
<evidence type="ECO:0000313" key="12">
    <source>
        <dbReference type="Proteomes" id="UP000000343"/>
    </source>
</evidence>
<dbReference type="InterPro" id="IPR038371">
    <property type="entry name" value="Cu_polyphenol_OxRdtase_sf"/>
</dbReference>
<dbReference type="NCBIfam" id="TIGR00726">
    <property type="entry name" value="peptidoglycan editing factor PgeF"/>
    <property type="match status" value="1"/>
</dbReference>
<evidence type="ECO:0000256" key="2">
    <source>
        <dbReference type="ARBA" id="ARBA00007353"/>
    </source>
</evidence>
<dbReference type="HOGENOM" id="CLU_065784_0_0_0"/>
<evidence type="ECO:0000256" key="4">
    <source>
        <dbReference type="ARBA" id="ARBA00022723"/>
    </source>
</evidence>
<comment type="catalytic activity">
    <reaction evidence="1">
        <text>inosine + phosphate = alpha-D-ribose 1-phosphate + hypoxanthine</text>
        <dbReference type="Rhea" id="RHEA:27646"/>
        <dbReference type="ChEBI" id="CHEBI:17368"/>
        <dbReference type="ChEBI" id="CHEBI:17596"/>
        <dbReference type="ChEBI" id="CHEBI:43474"/>
        <dbReference type="ChEBI" id="CHEBI:57720"/>
        <dbReference type="EC" id="2.4.2.1"/>
    </reaction>
    <physiologicalReaction direction="left-to-right" evidence="1">
        <dbReference type="Rhea" id="RHEA:27647"/>
    </physiologicalReaction>
</comment>
<dbReference type="InterPro" id="IPR003730">
    <property type="entry name" value="Cu_polyphenol_OxRdtase"/>
</dbReference>
<evidence type="ECO:0000256" key="10">
    <source>
        <dbReference type="RuleBase" id="RU361274"/>
    </source>
</evidence>
<sequence length="264" mass="28159">MVIPVLRATGWDQIPGLRHGFSTRIGGVSQIYTGGQQGELNLGLTADDERDRVLANRRLLLQTLGGDRWDGAEIKTVRQIHSARIERVDAAYTPGSVEADGLITNQPGVMLGILAADCVPVLVADVQRGIAGAFHAGWRGTAARIVEIGVAQMVDELGAKVGDLVAAVGPSIGSCCYEVGPDLQKTFSQEFEYGSELFSRGTHLDLWEANRRQLLAAGLAPEQITVIGECTACSRINGARKYFSHRAEAGFTGRGMGIIGFDPA</sequence>
<dbReference type="RefSeq" id="WP_013580933.1">
    <property type="nucleotide sequence ID" value="NC_015064.1"/>
</dbReference>
<evidence type="ECO:0000256" key="9">
    <source>
        <dbReference type="ARBA" id="ARBA00049893"/>
    </source>
</evidence>
<protein>
    <recommendedName>
        <fullName evidence="10">Purine nucleoside phosphorylase</fullName>
    </recommendedName>
</protein>
<dbReference type="CDD" id="cd16833">
    <property type="entry name" value="YfiH"/>
    <property type="match status" value="1"/>
</dbReference>
<dbReference type="InterPro" id="IPR011324">
    <property type="entry name" value="Cytotoxic_necrot_fac-like_cat"/>
</dbReference>
<gene>
    <name evidence="11" type="ordered locus">AciX9_2593</name>
</gene>
<evidence type="ECO:0000256" key="5">
    <source>
        <dbReference type="ARBA" id="ARBA00022801"/>
    </source>
</evidence>
<dbReference type="STRING" id="1198114.AciX9_2593"/>
<dbReference type="PANTHER" id="PTHR30616:SF2">
    <property type="entry name" value="PURINE NUCLEOSIDE PHOSPHORYLASE LACC1"/>
    <property type="match status" value="1"/>
</dbReference>
<evidence type="ECO:0000256" key="8">
    <source>
        <dbReference type="ARBA" id="ARBA00048968"/>
    </source>
</evidence>
<dbReference type="eggNOG" id="COG1496">
    <property type="taxonomic scope" value="Bacteria"/>
</dbReference>
<dbReference type="PANTHER" id="PTHR30616">
    <property type="entry name" value="UNCHARACTERIZED PROTEIN YFIH"/>
    <property type="match status" value="1"/>
</dbReference>